<dbReference type="EMBL" id="JBBPBM010000442">
    <property type="protein sequence ID" value="KAK8495372.1"/>
    <property type="molecule type" value="Genomic_DNA"/>
</dbReference>
<sequence>MCIRATYAGSIEVKATSLRNLDEETHLSKEDLRATGEAVCASGKVDVIGKVGVTALKRIKGHVDDELLWKCSRCLVGTMVVFSNSEAIMDCLNSWGLGDIKVKHIGGYQYLIEIRDIELFKMLEDLQWSRKFSSMYSLGQRLLNRKSE</sequence>
<organism evidence="1 2">
    <name type="scientific">Hibiscus sabdariffa</name>
    <name type="common">roselle</name>
    <dbReference type="NCBI Taxonomy" id="183260"/>
    <lineage>
        <taxon>Eukaryota</taxon>
        <taxon>Viridiplantae</taxon>
        <taxon>Streptophyta</taxon>
        <taxon>Embryophyta</taxon>
        <taxon>Tracheophyta</taxon>
        <taxon>Spermatophyta</taxon>
        <taxon>Magnoliopsida</taxon>
        <taxon>eudicotyledons</taxon>
        <taxon>Gunneridae</taxon>
        <taxon>Pentapetalae</taxon>
        <taxon>rosids</taxon>
        <taxon>malvids</taxon>
        <taxon>Malvales</taxon>
        <taxon>Malvaceae</taxon>
        <taxon>Malvoideae</taxon>
        <taxon>Hibiscus</taxon>
    </lineage>
</organism>
<comment type="caution">
    <text evidence="1">The sequence shown here is derived from an EMBL/GenBank/DDBJ whole genome shotgun (WGS) entry which is preliminary data.</text>
</comment>
<reference evidence="1 2" key="1">
    <citation type="journal article" date="2024" name="G3 (Bethesda)">
        <title>Genome assembly of Hibiscus sabdariffa L. provides insights into metabolisms of medicinal natural products.</title>
        <authorList>
            <person name="Kim T."/>
        </authorList>
    </citation>
    <scope>NUCLEOTIDE SEQUENCE [LARGE SCALE GENOMIC DNA]</scope>
    <source>
        <strain evidence="1">TK-2024</strain>
        <tissue evidence="1">Old leaves</tissue>
    </source>
</reference>
<evidence type="ECO:0000313" key="2">
    <source>
        <dbReference type="Proteomes" id="UP001472677"/>
    </source>
</evidence>
<evidence type="ECO:0000313" key="1">
    <source>
        <dbReference type="EMBL" id="KAK8495372.1"/>
    </source>
</evidence>
<gene>
    <name evidence="1" type="ORF">V6N12_047050</name>
</gene>
<keyword evidence="2" id="KW-1185">Reference proteome</keyword>
<protein>
    <submittedName>
        <fullName evidence="1">Uncharacterized protein</fullName>
    </submittedName>
</protein>
<dbReference type="Proteomes" id="UP001472677">
    <property type="component" value="Unassembled WGS sequence"/>
</dbReference>
<accession>A0ABR2ANN2</accession>
<proteinExistence type="predicted"/>
<name>A0ABR2ANN2_9ROSI</name>